<dbReference type="EMBL" id="FNRL01000007">
    <property type="protein sequence ID" value="SEA45764.1"/>
    <property type="molecule type" value="Genomic_DNA"/>
</dbReference>
<name>A0A1H4BCH7_9BACT</name>
<dbReference type="STRING" id="408074.SAMN05660909_02044"/>
<reference evidence="2" key="1">
    <citation type="submission" date="2016-10" db="EMBL/GenBank/DDBJ databases">
        <authorList>
            <person name="Varghese N."/>
            <person name="Submissions S."/>
        </authorList>
    </citation>
    <scope>NUCLEOTIDE SEQUENCE [LARGE SCALE GENOMIC DNA]</scope>
    <source>
        <strain evidence="2">DSM 23920</strain>
    </source>
</reference>
<keyword evidence="2" id="KW-1185">Reference proteome</keyword>
<protein>
    <submittedName>
        <fullName evidence="1">Uncharacterized protein</fullName>
    </submittedName>
</protein>
<dbReference type="OrthoDB" id="983065at2"/>
<evidence type="ECO:0000313" key="1">
    <source>
        <dbReference type="EMBL" id="SEA45764.1"/>
    </source>
</evidence>
<accession>A0A1H4BCH7</accession>
<dbReference type="RefSeq" id="WP_089761239.1">
    <property type="nucleotide sequence ID" value="NZ_BKAT01000037.1"/>
</dbReference>
<dbReference type="AlphaFoldDB" id="A0A1H4BCH7"/>
<organism evidence="1 2">
    <name type="scientific">Chitinophaga terrae</name>
    <name type="common">ex Kim and Jung 2007</name>
    <dbReference type="NCBI Taxonomy" id="408074"/>
    <lineage>
        <taxon>Bacteria</taxon>
        <taxon>Pseudomonadati</taxon>
        <taxon>Bacteroidota</taxon>
        <taxon>Chitinophagia</taxon>
        <taxon>Chitinophagales</taxon>
        <taxon>Chitinophagaceae</taxon>
        <taxon>Chitinophaga</taxon>
    </lineage>
</organism>
<gene>
    <name evidence="1" type="ORF">SAMN05660909_02044</name>
</gene>
<proteinExistence type="predicted"/>
<sequence length="64" mass="6955">MSEPLHLQITPEEASLILTALSNLPYIQVHQLIHNLQAQLGPQLAVQTVGATQRNGTNTKQVVS</sequence>
<evidence type="ECO:0000313" key="2">
    <source>
        <dbReference type="Proteomes" id="UP000199656"/>
    </source>
</evidence>
<dbReference type="Proteomes" id="UP000199656">
    <property type="component" value="Unassembled WGS sequence"/>
</dbReference>